<evidence type="ECO:0000313" key="6">
    <source>
        <dbReference type="Proteomes" id="UP000696280"/>
    </source>
</evidence>
<dbReference type="GO" id="GO:0016491">
    <property type="term" value="F:oxidoreductase activity"/>
    <property type="evidence" value="ECO:0007669"/>
    <property type="project" value="UniProtKB-KW"/>
</dbReference>
<feature type="transmembrane region" description="Helical" evidence="4">
    <location>
        <begin position="67"/>
        <end position="86"/>
    </location>
</feature>
<dbReference type="OrthoDB" id="3687641at2759"/>
<name>A0A9N9L4R1_9HELO</name>
<keyword evidence="2" id="KW-0560">Oxidoreductase</keyword>
<protein>
    <submittedName>
        <fullName evidence="5">Uncharacterized protein</fullName>
    </submittedName>
</protein>
<dbReference type="Pfam" id="PF11807">
    <property type="entry name" value="UstYa"/>
    <property type="match status" value="1"/>
</dbReference>
<dbReference type="EMBL" id="CAJVRL010000080">
    <property type="protein sequence ID" value="CAG8957512.1"/>
    <property type="molecule type" value="Genomic_DNA"/>
</dbReference>
<evidence type="ECO:0000256" key="4">
    <source>
        <dbReference type="SAM" id="Phobius"/>
    </source>
</evidence>
<dbReference type="GO" id="GO:0043386">
    <property type="term" value="P:mycotoxin biosynthetic process"/>
    <property type="evidence" value="ECO:0007669"/>
    <property type="project" value="InterPro"/>
</dbReference>
<sequence>MHADNLGMWGRTALLTFERERSEAYSKKGAAFSNMVKGKYSPLQDGEQKVSGGFRCQDQNHWLYPSYQILITILVASLTGIVGFWAGKSINHPDPAALLSNASHRFNKLNLTCGKLPSEKMSKFGTSTLLGRGFVRHKITNGRVGNIAVFHQIHCVHEIRVAYYTTLERLHSDDGRISDFLEDLSTLETTSHIAHCFDYLRQVLMCASDTNIEYPDEDGRLTGWGHERTCRNYSSVVKWAERWRVDNRSEIQ</sequence>
<proteinExistence type="inferred from homology"/>
<keyword evidence="4" id="KW-0472">Membrane</keyword>
<dbReference type="AlphaFoldDB" id="A0A9N9L4R1"/>
<keyword evidence="6" id="KW-1185">Reference proteome</keyword>
<gene>
    <name evidence="5" type="ORF">HYFRA_00010378</name>
</gene>
<evidence type="ECO:0000256" key="3">
    <source>
        <dbReference type="ARBA" id="ARBA00035112"/>
    </source>
</evidence>
<reference evidence="5" key="1">
    <citation type="submission" date="2021-07" db="EMBL/GenBank/DDBJ databases">
        <authorList>
            <person name="Durling M."/>
        </authorList>
    </citation>
    <scope>NUCLEOTIDE SEQUENCE</scope>
</reference>
<keyword evidence="4" id="KW-0812">Transmembrane</keyword>
<dbReference type="InterPro" id="IPR021765">
    <property type="entry name" value="UstYa-like"/>
</dbReference>
<comment type="pathway">
    <text evidence="1">Mycotoxin biosynthesis.</text>
</comment>
<dbReference type="PANTHER" id="PTHR33365:SF11">
    <property type="entry name" value="TAT PATHWAY SIGNAL SEQUENCE"/>
    <property type="match status" value="1"/>
</dbReference>
<dbReference type="Proteomes" id="UP000696280">
    <property type="component" value="Unassembled WGS sequence"/>
</dbReference>
<organism evidence="5 6">
    <name type="scientific">Hymenoscyphus fraxineus</name>
    <dbReference type="NCBI Taxonomy" id="746836"/>
    <lineage>
        <taxon>Eukaryota</taxon>
        <taxon>Fungi</taxon>
        <taxon>Dikarya</taxon>
        <taxon>Ascomycota</taxon>
        <taxon>Pezizomycotina</taxon>
        <taxon>Leotiomycetes</taxon>
        <taxon>Helotiales</taxon>
        <taxon>Helotiaceae</taxon>
        <taxon>Hymenoscyphus</taxon>
    </lineage>
</organism>
<evidence type="ECO:0000256" key="1">
    <source>
        <dbReference type="ARBA" id="ARBA00004685"/>
    </source>
</evidence>
<accession>A0A9N9L4R1</accession>
<comment type="similarity">
    <text evidence="3">Belongs to the ustYa family.</text>
</comment>
<comment type="caution">
    <text evidence="5">The sequence shown here is derived from an EMBL/GenBank/DDBJ whole genome shotgun (WGS) entry which is preliminary data.</text>
</comment>
<evidence type="ECO:0000256" key="2">
    <source>
        <dbReference type="ARBA" id="ARBA00023002"/>
    </source>
</evidence>
<evidence type="ECO:0000313" key="5">
    <source>
        <dbReference type="EMBL" id="CAG8957512.1"/>
    </source>
</evidence>
<keyword evidence="4" id="KW-1133">Transmembrane helix</keyword>
<dbReference type="PANTHER" id="PTHR33365">
    <property type="entry name" value="YALI0B05434P"/>
    <property type="match status" value="1"/>
</dbReference>